<keyword evidence="2 5" id="KW-0812">Transmembrane</keyword>
<feature type="transmembrane region" description="Helical" evidence="5">
    <location>
        <begin position="69"/>
        <end position="89"/>
    </location>
</feature>
<dbReference type="InterPro" id="IPR007318">
    <property type="entry name" value="Phopholipid_MeTrfase"/>
</dbReference>
<feature type="transmembrane region" description="Helical" evidence="5">
    <location>
        <begin position="187"/>
        <end position="209"/>
    </location>
</feature>
<reference evidence="6" key="2">
    <citation type="submission" date="2021-09" db="EMBL/GenBank/DDBJ databases">
        <authorList>
            <person name="Gilroy R."/>
        </authorList>
    </citation>
    <scope>NUCLEOTIDE SEQUENCE</scope>
    <source>
        <strain evidence="6">ChiGjej5B5-22894</strain>
    </source>
</reference>
<sequence>MSLLRRATGRAYFGLQAVSGALWWVLVPTVEPVRIATLGRLDPLLVGAFDVPLFVLASALVAVGIRRAIWVVTPWTLLVTAGMVLYATLTGAAGWGAVAMLAASAGSVGAALLVQWDRIPVERSLIGPLAFRPARGAAASRPLLLTVAQLLVFWALFLVVIPLPAIWLERRWGLTAPLPDGLGQAAMGGGVLLLVAASALGLACAVTMARIGRGTPLPGAMAHRLVIAGPYRRVRNPMAVAGVAQGVAVGLLGTSWLVIVYALAGGVLWHLLVRPLEEQDLASRFGADYQRYRSTVRCWVPGAP</sequence>
<evidence type="ECO:0000256" key="2">
    <source>
        <dbReference type="ARBA" id="ARBA00022692"/>
    </source>
</evidence>
<keyword evidence="4 5" id="KW-0472">Membrane</keyword>
<protein>
    <submittedName>
        <fullName evidence="6">Isoprenylcysteine carboxylmethyltransferase family protein</fullName>
    </submittedName>
</protein>
<proteinExistence type="predicted"/>
<evidence type="ECO:0000313" key="7">
    <source>
        <dbReference type="Proteomes" id="UP000742460"/>
    </source>
</evidence>
<gene>
    <name evidence="6" type="ORF">K8V81_09765</name>
</gene>
<dbReference type="GO" id="GO:0012505">
    <property type="term" value="C:endomembrane system"/>
    <property type="evidence" value="ECO:0007669"/>
    <property type="project" value="UniProtKB-SubCell"/>
</dbReference>
<comment type="subcellular location">
    <subcellularLocation>
        <location evidence="1">Endomembrane system</location>
        <topology evidence="1">Multi-pass membrane protein</topology>
    </subcellularLocation>
</comment>
<dbReference type="Pfam" id="PF04191">
    <property type="entry name" value="PEMT"/>
    <property type="match status" value="1"/>
</dbReference>
<evidence type="ECO:0000256" key="3">
    <source>
        <dbReference type="ARBA" id="ARBA00022989"/>
    </source>
</evidence>
<organism evidence="6 7">
    <name type="scientific">Brachybacterium massiliense</name>
    <dbReference type="NCBI Taxonomy" id="1755098"/>
    <lineage>
        <taxon>Bacteria</taxon>
        <taxon>Bacillati</taxon>
        <taxon>Actinomycetota</taxon>
        <taxon>Actinomycetes</taxon>
        <taxon>Micrococcales</taxon>
        <taxon>Dermabacteraceae</taxon>
        <taxon>Brachybacterium</taxon>
    </lineage>
</organism>
<feature type="transmembrane region" description="Helical" evidence="5">
    <location>
        <begin position="239"/>
        <end position="264"/>
    </location>
</feature>
<evidence type="ECO:0000256" key="1">
    <source>
        <dbReference type="ARBA" id="ARBA00004127"/>
    </source>
</evidence>
<dbReference type="Proteomes" id="UP000742460">
    <property type="component" value="Unassembled WGS sequence"/>
</dbReference>
<dbReference type="Gene3D" id="1.20.120.1630">
    <property type="match status" value="1"/>
</dbReference>
<evidence type="ECO:0000256" key="4">
    <source>
        <dbReference type="ARBA" id="ARBA00023136"/>
    </source>
</evidence>
<keyword evidence="3 5" id="KW-1133">Transmembrane helix</keyword>
<feature type="transmembrane region" description="Helical" evidence="5">
    <location>
        <begin position="143"/>
        <end position="167"/>
    </location>
</feature>
<feature type="transmembrane region" description="Helical" evidence="5">
    <location>
        <begin position="43"/>
        <end position="62"/>
    </location>
</feature>
<dbReference type="EMBL" id="DYUE01000225">
    <property type="protein sequence ID" value="HJG91994.1"/>
    <property type="molecule type" value="Genomic_DNA"/>
</dbReference>
<dbReference type="AlphaFoldDB" id="A0A921MWI6"/>
<reference evidence="6" key="1">
    <citation type="journal article" date="2021" name="PeerJ">
        <title>Extensive microbial diversity within the chicken gut microbiome revealed by metagenomics and culture.</title>
        <authorList>
            <person name="Gilroy R."/>
            <person name="Ravi A."/>
            <person name="Getino M."/>
            <person name="Pursley I."/>
            <person name="Horton D.L."/>
            <person name="Alikhan N.F."/>
            <person name="Baker D."/>
            <person name="Gharbi K."/>
            <person name="Hall N."/>
            <person name="Watson M."/>
            <person name="Adriaenssens E.M."/>
            <person name="Foster-Nyarko E."/>
            <person name="Jarju S."/>
            <person name="Secka A."/>
            <person name="Antonio M."/>
            <person name="Oren A."/>
            <person name="Chaudhuri R.R."/>
            <person name="La Ragione R."/>
            <person name="Hildebrand F."/>
            <person name="Pallen M.J."/>
        </authorList>
    </citation>
    <scope>NUCLEOTIDE SEQUENCE</scope>
    <source>
        <strain evidence="6">ChiGjej5B5-22894</strain>
    </source>
</reference>
<evidence type="ECO:0000313" key="6">
    <source>
        <dbReference type="EMBL" id="HJG91994.1"/>
    </source>
</evidence>
<accession>A0A921MWI6</accession>
<comment type="caution">
    <text evidence="6">The sequence shown here is derived from an EMBL/GenBank/DDBJ whole genome shotgun (WGS) entry which is preliminary data.</text>
</comment>
<evidence type="ECO:0000256" key="5">
    <source>
        <dbReference type="SAM" id="Phobius"/>
    </source>
</evidence>
<name>A0A921MWI6_9MICO</name>
<feature type="transmembrane region" description="Helical" evidence="5">
    <location>
        <begin position="95"/>
        <end position="114"/>
    </location>
</feature>
<feature type="transmembrane region" description="Helical" evidence="5">
    <location>
        <begin position="12"/>
        <end position="31"/>
    </location>
</feature>